<feature type="region of interest" description="Disordered" evidence="1">
    <location>
        <begin position="101"/>
        <end position="195"/>
    </location>
</feature>
<gene>
    <name evidence="2" type="ORF">BaRGS_00010315</name>
</gene>
<evidence type="ECO:0000256" key="1">
    <source>
        <dbReference type="SAM" id="MobiDB-lite"/>
    </source>
</evidence>
<evidence type="ECO:0000313" key="2">
    <source>
        <dbReference type="EMBL" id="KAK7498361.1"/>
    </source>
</evidence>
<accession>A0ABD0LGM5</accession>
<dbReference type="EMBL" id="JACVVK020000051">
    <property type="protein sequence ID" value="KAK7498361.1"/>
    <property type="molecule type" value="Genomic_DNA"/>
</dbReference>
<comment type="caution">
    <text evidence="2">The sequence shown here is derived from an EMBL/GenBank/DDBJ whole genome shotgun (WGS) entry which is preliminary data.</text>
</comment>
<organism evidence="2 3">
    <name type="scientific">Batillaria attramentaria</name>
    <dbReference type="NCBI Taxonomy" id="370345"/>
    <lineage>
        <taxon>Eukaryota</taxon>
        <taxon>Metazoa</taxon>
        <taxon>Spiralia</taxon>
        <taxon>Lophotrochozoa</taxon>
        <taxon>Mollusca</taxon>
        <taxon>Gastropoda</taxon>
        <taxon>Caenogastropoda</taxon>
        <taxon>Sorbeoconcha</taxon>
        <taxon>Cerithioidea</taxon>
        <taxon>Batillariidae</taxon>
        <taxon>Batillaria</taxon>
    </lineage>
</organism>
<dbReference type="Proteomes" id="UP001519460">
    <property type="component" value="Unassembled WGS sequence"/>
</dbReference>
<sequence length="195" mass="21301">MRTDQPSASSDSVSSNPRQEFSQVIETSDKLTQNRTVCQFWRSRRQPGSVQTISFTLRLSRTDTQTAVDTLTFTNDTKEVQWYCTINTERRLLPPATTIKTIQPSNSHCFSNGDSSQKASLSNGDSSQKASLSNGDSSQKASLSNDDSSQKDSLSNGDSSQKDSLSNYDSSQKASLTNDDSSQKDSLSIGDSSQK</sequence>
<evidence type="ECO:0000313" key="3">
    <source>
        <dbReference type="Proteomes" id="UP001519460"/>
    </source>
</evidence>
<proteinExistence type="predicted"/>
<protein>
    <submittedName>
        <fullName evidence="2">Uncharacterized protein</fullName>
    </submittedName>
</protein>
<dbReference type="AlphaFoldDB" id="A0ABD0LGM5"/>
<keyword evidence="3" id="KW-1185">Reference proteome</keyword>
<reference evidence="2 3" key="1">
    <citation type="journal article" date="2023" name="Sci. Data">
        <title>Genome assembly of the Korean intertidal mud-creeper Batillaria attramentaria.</title>
        <authorList>
            <person name="Patra A.K."/>
            <person name="Ho P.T."/>
            <person name="Jun S."/>
            <person name="Lee S.J."/>
            <person name="Kim Y."/>
            <person name="Won Y.J."/>
        </authorList>
    </citation>
    <scope>NUCLEOTIDE SEQUENCE [LARGE SCALE GENOMIC DNA]</scope>
    <source>
        <strain evidence="2">Wonlab-2016</strain>
    </source>
</reference>
<feature type="region of interest" description="Disordered" evidence="1">
    <location>
        <begin position="1"/>
        <end position="20"/>
    </location>
</feature>
<name>A0ABD0LGM5_9CAEN</name>